<gene>
    <name evidence="1" type="ORF">ASZ90_002816</name>
</gene>
<dbReference type="EMBL" id="LNQE01000339">
    <property type="protein sequence ID" value="KUG27335.1"/>
    <property type="molecule type" value="Genomic_DNA"/>
</dbReference>
<reference evidence="1" key="1">
    <citation type="journal article" date="2015" name="Proc. Natl. Acad. Sci. U.S.A.">
        <title>Networks of energetic and metabolic interactions define dynamics in microbial communities.</title>
        <authorList>
            <person name="Embree M."/>
            <person name="Liu J.K."/>
            <person name="Al-Bassam M.M."/>
            <person name="Zengler K."/>
        </authorList>
    </citation>
    <scope>NUCLEOTIDE SEQUENCE</scope>
</reference>
<protein>
    <submittedName>
        <fullName evidence="1">Uncharacterized protein</fullName>
    </submittedName>
</protein>
<name>A0A0W8G2E5_9ZZZZ</name>
<evidence type="ECO:0000313" key="1">
    <source>
        <dbReference type="EMBL" id="KUG27335.1"/>
    </source>
</evidence>
<comment type="caution">
    <text evidence="1">The sequence shown here is derived from an EMBL/GenBank/DDBJ whole genome shotgun (WGS) entry which is preliminary data.</text>
</comment>
<sequence length="101" mass="10874">MGGVDSFGRWRFGPGRANSTYVNARARARNKSIAGGAKKTPPGGVPVSVRANESVQGETPHARSFSRKTIGLGRTIRRRIRPCHAPATLATATVVFDREFP</sequence>
<organism evidence="1">
    <name type="scientific">hydrocarbon metagenome</name>
    <dbReference type="NCBI Taxonomy" id="938273"/>
    <lineage>
        <taxon>unclassified sequences</taxon>
        <taxon>metagenomes</taxon>
        <taxon>ecological metagenomes</taxon>
    </lineage>
</organism>
<dbReference type="AlphaFoldDB" id="A0A0W8G2E5"/>
<proteinExistence type="predicted"/>
<accession>A0A0W8G2E5</accession>